<evidence type="ECO:0000313" key="13">
    <source>
        <dbReference type="Proteomes" id="UP001363151"/>
    </source>
</evidence>
<dbReference type="HAMAP" id="MF_00158">
    <property type="entry name" value="PanC"/>
    <property type="match status" value="1"/>
</dbReference>
<dbReference type="InterPro" id="IPR014729">
    <property type="entry name" value="Rossmann-like_a/b/a_fold"/>
</dbReference>
<evidence type="ECO:0000256" key="5">
    <source>
        <dbReference type="ARBA" id="ARBA00022598"/>
    </source>
</evidence>
<gene>
    <name evidence="12" type="ORF">SO694_00182018</name>
</gene>
<keyword evidence="5 12" id="KW-0436">Ligase</keyword>
<keyword evidence="7" id="KW-0547">Nucleotide-binding</keyword>
<evidence type="ECO:0000256" key="8">
    <source>
        <dbReference type="ARBA" id="ARBA00022840"/>
    </source>
</evidence>
<dbReference type="SUPFAM" id="SSF52374">
    <property type="entry name" value="Nucleotidylyl transferase"/>
    <property type="match status" value="1"/>
</dbReference>
<organism evidence="12 13">
    <name type="scientific">Aureococcus anophagefferens</name>
    <name type="common">Harmful bloom alga</name>
    <dbReference type="NCBI Taxonomy" id="44056"/>
    <lineage>
        <taxon>Eukaryota</taxon>
        <taxon>Sar</taxon>
        <taxon>Stramenopiles</taxon>
        <taxon>Ochrophyta</taxon>
        <taxon>Pelagophyceae</taxon>
        <taxon>Pelagomonadales</taxon>
        <taxon>Pelagomonadaceae</taxon>
        <taxon>Aureococcus</taxon>
    </lineage>
</organism>
<evidence type="ECO:0000256" key="1">
    <source>
        <dbReference type="ARBA" id="ARBA00004990"/>
    </source>
</evidence>
<dbReference type="Pfam" id="PF02569">
    <property type="entry name" value="Pantoate_ligase"/>
    <property type="match status" value="1"/>
</dbReference>
<dbReference type="Gene3D" id="3.40.50.620">
    <property type="entry name" value="HUPs"/>
    <property type="match status" value="1"/>
</dbReference>
<comment type="pathway">
    <text evidence="1">Cofactor biosynthesis; (R)-pantothenate biosynthesis; (R)-pantothenate from (R)-pantoate and beta-alanine: step 1/1.</text>
</comment>
<dbReference type="InterPro" id="IPR003721">
    <property type="entry name" value="Pantoate_ligase"/>
</dbReference>
<evidence type="ECO:0000256" key="10">
    <source>
        <dbReference type="ARBA" id="ARBA00032806"/>
    </source>
</evidence>
<evidence type="ECO:0000256" key="3">
    <source>
        <dbReference type="ARBA" id="ARBA00012219"/>
    </source>
</evidence>
<dbReference type="PANTHER" id="PTHR21299">
    <property type="entry name" value="CYTIDYLATE KINASE/PANTOATE-BETA-ALANINE LIGASE"/>
    <property type="match status" value="1"/>
</dbReference>
<protein>
    <recommendedName>
        <fullName evidence="4">Pantoate--beta-alanine ligase</fullName>
        <ecNumber evidence="3">6.3.2.1</ecNumber>
    </recommendedName>
    <alternativeName>
        <fullName evidence="10">Pantoate-activating enzyme</fullName>
    </alternativeName>
    <alternativeName>
        <fullName evidence="9">Pantothenate synthetase</fullName>
    </alternativeName>
</protein>
<evidence type="ECO:0000256" key="2">
    <source>
        <dbReference type="ARBA" id="ARBA00009256"/>
    </source>
</evidence>
<dbReference type="Proteomes" id="UP001363151">
    <property type="component" value="Unassembled WGS sequence"/>
</dbReference>
<keyword evidence="6" id="KW-0566">Pantothenate biosynthesis</keyword>
<evidence type="ECO:0000256" key="6">
    <source>
        <dbReference type="ARBA" id="ARBA00022655"/>
    </source>
</evidence>
<dbReference type="CDD" id="cd00560">
    <property type="entry name" value="PanC"/>
    <property type="match status" value="1"/>
</dbReference>
<keyword evidence="8" id="KW-0067">ATP-binding</keyword>
<comment type="caution">
    <text evidence="12">The sequence shown here is derived from an EMBL/GenBank/DDBJ whole genome shotgun (WGS) entry which is preliminary data.</text>
</comment>
<evidence type="ECO:0000313" key="12">
    <source>
        <dbReference type="EMBL" id="KAK7230379.1"/>
    </source>
</evidence>
<evidence type="ECO:0000256" key="4">
    <source>
        <dbReference type="ARBA" id="ARBA00015647"/>
    </source>
</evidence>
<accession>A0ABR1FGH9</accession>
<dbReference type="EMBL" id="JBBJCI010000435">
    <property type="protein sequence ID" value="KAK7230379.1"/>
    <property type="molecule type" value="Genomic_DNA"/>
</dbReference>
<dbReference type="EC" id="6.3.2.1" evidence="3"/>
<comment type="catalytic activity">
    <reaction evidence="11">
        <text>(R)-pantoate + beta-alanine + ATP = (R)-pantothenate + AMP + diphosphate + H(+)</text>
        <dbReference type="Rhea" id="RHEA:10912"/>
        <dbReference type="ChEBI" id="CHEBI:15378"/>
        <dbReference type="ChEBI" id="CHEBI:15980"/>
        <dbReference type="ChEBI" id="CHEBI:29032"/>
        <dbReference type="ChEBI" id="CHEBI:30616"/>
        <dbReference type="ChEBI" id="CHEBI:33019"/>
        <dbReference type="ChEBI" id="CHEBI:57966"/>
        <dbReference type="ChEBI" id="CHEBI:456215"/>
        <dbReference type="EC" id="6.3.2.1"/>
    </reaction>
</comment>
<keyword evidence="13" id="KW-1185">Reference proteome</keyword>
<name>A0ABR1FGH9_AURAN</name>
<proteinExistence type="inferred from homology"/>
<evidence type="ECO:0000256" key="9">
    <source>
        <dbReference type="ARBA" id="ARBA00029902"/>
    </source>
</evidence>
<dbReference type="PANTHER" id="PTHR21299:SF1">
    <property type="entry name" value="PANTOATE--BETA-ALANINE LIGASE"/>
    <property type="match status" value="1"/>
</dbReference>
<reference evidence="12 13" key="1">
    <citation type="submission" date="2024-03" db="EMBL/GenBank/DDBJ databases">
        <title>Aureococcus anophagefferens CCMP1851 and Kratosvirus quantuckense: Draft genome of a second virus-susceptible host strain in the model system.</title>
        <authorList>
            <person name="Chase E."/>
            <person name="Truchon A.R."/>
            <person name="Schepens W."/>
            <person name="Wilhelm S.W."/>
        </authorList>
    </citation>
    <scope>NUCLEOTIDE SEQUENCE [LARGE SCALE GENOMIC DNA]</scope>
    <source>
        <strain evidence="12 13">CCMP1851</strain>
    </source>
</reference>
<evidence type="ECO:0000256" key="11">
    <source>
        <dbReference type="ARBA" id="ARBA00048258"/>
    </source>
</evidence>
<dbReference type="InterPro" id="IPR042176">
    <property type="entry name" value="Pantoate_ligase_C"/>
</dbReference>
<dbReference type="Gene3D" id="3.30.1300.10">
    <property type="entry name" value="Pantoate-beta-alanine ligase, C-terminal domain"/>
    <property type="match status" value="1"/>
</dbReference>
<dbReference type="NCBIfam" id="TIGR00018">
    <property type="entry name" value="panC"/>
    <property type="match status" value="1"/>
</dbReference>
<evidence type="ECO:0000256" key="7">
    <source>
        <dbReference type="ARBA" id="ARBA00022741"/>
    </source>
</evidence>
<sequence>MLRRARRTITILRTRKDLDGWRAQQSEVGLVPTMGALHAGHADLMRRAAAENDIAIASIFVNPTQFAPGEDLEKYPRTFERDVEVLRDAGVAACFAPTVEDMYGDGDGVAVLPPPRFDALSEGAARPGHFSGVCTVVAKLWNAVRPKRSYFGQKDAMQCAVLRSLRRDLAFDLEVVVCDTARADDGLALSSRNAYLDADERAAAPVVFRALGAARDAWRAQAGPGPAAALRSAAEATLAAEPLVRRVEYVSVADYDTMAELDVVPPPDGGAEPRAILSVAVRLGNVRLIDNLPLRGN</sequence>
<dbReference type="GO" id="GO:0016874">
    <property type="term" value="F:ligase activity"/>
    <property type="evidence" value="ECO:0007669"/>
    <property type="project" value="UniProtKB-KW"/>
</dbReference>
<comment type="similarity">
    <text evidence="2">Belongs to the pantothenate synthetase family.</text>
</comment>